<name>A0A1F6XP35_9BACT</name>
<gene>
    <name evidence="1" type="ORF">A2917_00310</name>
</gene>
<dbReference type="GO" id="GO:0046872">
    <property type="term" value="F:metal ion binding"/>
    <property type="evidence" value="ECO:0007669"/>
    <property type="project" value="InterPro"/>
</dbReference>
<evidence type="ECO:0000313" key="1">
    <source>
        <dbReference type="EMBL" id="OGI95748.1"/>
    </source>
</evidence>
<dbReference type="EMBL" id="MFVE01000002">
    <property type="protein sequence ID" value="OGI95748.1"/>
    <property type="molecule type" value="Genomic_DNA"/>
</dbReference>
<reference evidence="1 2" key="1">
    <citation type="journal article" date="2016" name="Nat. Commun.">
        <title>Thousands of microbial genomes shed light on interconnected biogeochemical processes in an aquifer system.</title>
        <authorList>
            <person name="Anantharaman K."/>
            <person name="Brown C.T."/>
            <person name="Hug L.A."/>
            <person name="Sharon I."/>
            <person name="Castelle C.J."/>
            <person name="Probst A.J."/>
            <person name="Thomas B.C."/>
            <person name="Singh A."/>
            <person name="Wilkins M.J."/>
            <person name="Karaoz U."/>
            <person name="Brodie E.L."/>
            <person name="Williams K.H."/>
            <person name="Hubbard S.S."/>
            <person name="Banfield J.F."/>
        </authorList>
    </citation>
    <scope>NUCLEOTIDE SEQUENCE [LARGE SCALE GENOMIC DNA]</scope>
</reference>
<evidence type="ECO:0000313" key="2">
    <source>
        <dbReference type="Proteomes" id="UP000178104"/>
    </source>
</evidence>
<proteinExistence type="predicted"/>
<comment type="caution">
    <text evidence="1">The sequence shown here is derived from an EMBL/GenBank/DDBJ whole genome shotgun (WGS) entry which is preliminary data.</text>
</comment>
<dbReference type="GO" id="GO:0003993">
    <property type="term" value="F:acid phosphatase activity"/>
    <property type="evidence" value="ECO:0007669"/>
    <property type="project" value="InterPro"/>
</dbReference>
<dbReference type="SUPFAM" id="SSF49363">
    <property type="entry name" value="Purple acid phosphatase, N-terminal domain"/>
    <property type="match status" value="1"/>
</dbReference>
<dbReference type="InterPro" id="IPR008963">
    <property type="entry name" value="Purple_acid_Pase-like_N"/>
</dbReference>
<accession>A0A1F6XP35</accession>
<organism evidence="1 2">
    <name type="scientific">Candidatus Nomurabacteria bacterium RIFCSPLOWO2_01_FULL_42_17</name>
    <dbReference type="NCBI Taxonomy" id="1801780"/>
    <lineage>
        <taxon>Bacteria</taxon>
        <taxon>Candidatus Nomuraibacteriota</taxon>
    </lineage>
</organism>
<dbReference type="AlphaFoldDB" id="A0A1F6XP35"/>
<protein>
    <recommendedName>
        <fullName evidence="3">Fibronectin type-III domain-containing protein</fullName>
    </recommendedName>
</protein>
<dbReference type="InterPro" id="IPR013783">
    <property type="entry name" value="Ig-like_fold"/>
</dbReference>
<dbReference type="Proteomes" id="UP000178104">
    <property type="component" value="Unassembled WGS sequence"/>
</dbReference>
<sequence length="285" mass="30558">MKSSKTLFLKGLGVLAIIVLSGSIYAGTKAEAGFFDDVVDFLNPKEHIKKLSKGKLPLPPIPSLPGLPGLGGDFGIPTLPNPLDLVTSPILVPVVKTQNASGITATSARLNGYVNPHGAPDTRAWFQWGTTRSLGNSTSKVAAPLPVTIDVTLEGLTPNTVYYYRVKAENILFDKSGKIKSFRTAPGTAAPHLCLDTTAINYGGTLPCVYFPQNNFCRDPFARNYGGTLPCLYHAELCQDPGAINYRGSLPCRYALPPPAVIAPPANVNNNNNNNNNNNVINIRW</sequence>
<evidence type="ECO:0008006" key="3">
    <source>
        <dbReference type="Google" id="ProtNLM"/>
    </source>
</evidence>
<dbReference type="Gene3D" id="2.60.40.10">
    <property type="entry name" value="Immunoglobulins"/>
    <property type="match status" value="1"/>
</dbReference>